<dbReference type="GO" id="GO:0005654">
    <property type="term" value="C:nucleoplasm"/>
    <property type="evidence" value="ECO:0007669"/>
    <property type="project" value="TreeGrafter"/>
</dbReference>
<evidence type="ECO:0000259" key="6">
    <source>
        <dbReference type="PROSITE" id="PS50222"/>
    </source>
</evidence>
<comment type="caution">
    <text evidence="7">The sequence shown here is derived from an EMBL/GenBank/DDBJ whole genome shotgun (WGS) entry which is preliminary data.</text>
</comment>
<dbReference type="Pfam" id="PF13499">
    <property type="entry name" value="EF-hand_7"/>
    <property type="match status" value="2"/>
</dbReference>
<evidence type="ECO:0000256" key="3">
    <source>
        <dbReference type="ARBA" id="ARBA00022737"/>
    </source>
</evidence>
<evidence type="ECO:0000313" key="7">
    <source>
        <dbReference type="EMBL" id="KAK1168842.1"/>
    </source>
</evidence>
<feature type="domain" description="EF-hand" evidence="6">
    <location>
        <begin position="754"/>
        <end position="789"/>
    </location>
</feature>
<evidence type="ECO:0000256" key="4">
    <source>
        <dbReference type="ARBA" id="ARBA00022837"/>
    </source>
</evidence>
<evidence type="ECO:0000256" key="5">
    <source>
        <dbReference type="SAM" id="MobiDB-lite"/>
    </source>
</evidence>
<keyword evidence="8" id="KW-1185">Reference proteome</keyword>
<dbReference type="Pfam" id="PF08976">
    <property type="entry name" value="EF-hand_11"/>
    <property type="match status" value="2"/>
</dbReference>
<feature type="region of interest" description="Disordered" evidence="5">
    <location>
        <begin position="28"/>
        <end position="60"/>
    </location>
</feature>
<dbReference type="InterPro" id="IPR052603">
    <property type="entry name" value="EFCB6"/>
</dbReference>
<dbReference type="Proteomes" id="UP001230051">
    <property type="component" value="Unassembled WGS sequence"/>
</dbReference>
<name>A0AAD8G875_ACIOX</name>
<dbReference type="SUPFAM" id="SSF47473">
    <property type="entry name" value="EF-hand"/>
    <property type="match status" value="7"/>
</dbReference>
<dbReference type="EMBL" id="JAGXEW010000008">
    <property type="protein sequence ID" value="KAK1168842.1"/>
    <property type="molecule type" value="Genomic_DNA"/>
</dbReference>
<dbReference type="InterPro" id="IPR015070">
    <property type="entry name" value="EF_hand_DJBP"/>
</dbReference>
<protein>
    <submittedName>
        <fullName evidence="7">EF-hand calcium-binding domain-containing protein 6</fullName>
    </submittedName>
</protein>
<dbReference type="FunFam" id="1.10.238.10:FF:000179">
    <property type="entry name" value="EF-hand calcium-binding domain-containing protein 6"/>
    <property type="match status" value="1"/>
</dbReference>
<keyword evidence="4" id="KW-0106">Calcium</keyword>
<dbReference type="InterPro" id="IPR018247">
    <property type="entry name" value="EF_Hand_1_Ca_BS"/>
</dbReference>
<feature type="domain" description="EF-hand" evidence="6">
    <location>
        <begin position="995"/>
        <end position="1030"/>
    </location>
</feature>
<dbReference type="PANTHER" id="PTHR20875:SF2">
    <property type="entry name" value="EF-HAND CALCIUM-BINDING DOMAIN-CONTAINING PROTEIN 6"/>
    <property type="match status" value="1"/>
</dbReference>
<dbReference type="FunFam" id="1.10.238.10:FF:000121">
    <property type="entry name" value="EF-hand calcium-binding domain-containing protein 6"/>
    <property type="match status" value="2"/>
</dbReference>
<sequence>MMMTAVPLNPITVDSLRPHSHGIRIVSRQSTPGRCPSRNVSQMSRRSATSTGTSVRSTPDPSLSMVDIEHILQKRTPVMQDDLRRAFQVYDVECNLTVTKGEFRSVVESFLLPLTEGQFEELLAKVPMKSNGSIPYMEFLKIFCRLSTVNSRCSSSKANQSMTLSEIQCRIKEKVSKNLKNTIRAFRLFDYNRDGHIQKHEFRRVIESYCFQMTNKEFSKLWSHFDVSNSATLSYTEFLQKLGLEINNRPVPEGTQLVLNWKAVQEDQKKHHKNTNQQIFVEGQALDDTERVFRKNMRLNKQNVLKALQAFHDTQSGFVSFEDLKCILSNFVISINDASFKGLMNRFGFKTTGKIAWEQFLAKFNDPVAPGNGQTVPVRSNHRVSPIRGADEQFSSEDILLKLQAYVQRAHTSLRKAFLVFDDDSNGNVTRLELRRILDSLTFRMTNEQFEELMALLDPEDTDVINYHRFLELFEAKESLEGHKWLNRHNETQQIKGLPPAILTWETVEGILYNKITDHWREIQKDLKCHDPTERGTVSQEALRRILHTYAFPVSDDHFNKLCQSCKDSLTGGVFYRQFLDNLGIVVRPGDLTGVSTQVFEGSHQREEMRQADLTDSLNKIDREANHHTKKMTVEELLLKLKEKIAPLDATIKGSFLACCYQPNGKMTKKLFKKVLDDCGLITDDEQFQILTDKLGFKQGEISYFDFLMKFEDHQVGSPSAALQHTSNHHVNGTKTHFMSAEQCLIQFVNKLHENFTDLYCAFYKADRNRDGIITMHDFRELVDSFMLIIKQKEFLRMLGILGLGLASTLNYPEFFDMFQVKEMPEVHPWIHSRHRPKSIQPPSEELACEHAHNYLITKVETRWHDMAKACREFDEAGHGIIYKKNLRDILYQFLVPITSKEFDKLWSRRVYLLYDTKGKGYITHSEFLEKLGVELAPADNGPSFQISEENNRTLLEHNIKQQQKHKEIEVMQISQTRALQTAQIEQELRDKFRDNFQDFSKAFNKLDKNKDGYIAVQDFYRVLLEHSYNLNEDQFTHLLDRLGIRTHDSKLAYFDFLRVIDDGRASKYGSTQVPIAEVENEIPIHHKALDDIKKKVTTSFDNLQKAFAAIDKKMSGALKQEEFRRVLDSFCFRFSDSLFTYLLSKIKLNKDNTVDWIDFMQSYSLLNHESTNEWLEKVQKASKPLTAKALSMTDILTRIHEVVSSRLETITKEIKDIDYAQIDVISKEDFRRISNQYFMRLTDEQFDDLWNRMAVNDYGNLEYRKFLKRFSGDPCEKTQSPPVTNRRPGSSLKSPPASAGLLERSTSLCRRPKTAPSVLSRSKSMVQVNRPFTAGERSTQLLNCESIEQKVKRQVCQSWKKILQQCRERDAEGRGEISVSDFLAVMEKFETKMTPDEFEQLTLKYNIKNNGKFSYPEFLQHFVLTLKPQDGSLLQRMKISQPRIAMSPGNQSSQFVDAMLTIQGQVLQCWKPMRRHFKAFDEGVSGYISVHDFRQVLRKYSVNLSEEDFFHIVAFYDKKLNGKVSYNDFLRAFLR</sequence>
<dbReference type="Gene3D" id="1.10.238.10">
    <property type="entry name" value="EF-hand"/>
    <property type="match status" value="12"/>
</dbReference>
<keyword evidence="3" id="KW-0677">Repeat</keyword>
<accession>A0AAD8G875</accession>
<dbReference type="PANTHER" id="PTHR20875">
    <property type="entry name" value="EF-HAND CALCIUM-BINDING DOMAIN-CONTAINING PROTEIN 6-RELATED"/>
    <property type="match status" value="1"/>
</dbReference>
<organism evidence="7 8">
    <name type="scientific">Acipenser oxyrinchus oxyrinchus</name>
    <dbReference type="NCBI Taxonomy" id="40147"/>
    <lineage>
        <taxon>Eukaryota</taxon>
        <taxon>Metazoa</taxon>
        <taxon>Chordata</taxon>
        <taxon>Craniata</taxon>
        <taxon>Vertebrata</taxon>
        <taxon>Euteleostomi</taxon>
        <taxon>Actinopterygii</taxon>
        <taxon>Chondrostei</taxon>
        <taxon>Acipenseriformes</taxon>
        <taxon>Acipenseridae</taxon>
        <taxon>Acipenser</taxon>
    </lineage>
</organism>
<feature type="domain" description="EF-hand" evidence="6">
    <location>
        <begin position="1099"/>
        <end position="1134"/>
    </location>
</feature>
<feature type="compositionally biased region" description="Polar residues" evidence="5">
    <location>
        <begin position="1278"/>
        <end position="1294"/>
    </location>
</feature>
<feature type="domain" description="EF-hand" evidence="6">
    <location>
        <begin position="409"/>
        <end position="444"/>
    </location>
</feature>
<keyword evidence="2" id="KW-0479">Metal-binding</keyword>
<dbReference type="FunFam" id="1.10.238.10:FF:000325">
    <property type="entry name" value="EF-hand calcium binding domain 6"/>
    <property type="match status" value="1"/>
</dbReference>
<evidence type="ECO:0000313" key="8">
    <source>
        <dbReference type="Proteomes" id="UP001230051"/>
    </source>
</evidence>
<reference evidence="7" key="1">
    <citation type="submission" date="2022-02" db="EMBL/GenBank/DDBJ databases">
        <title>Atlantic sturgeon de novo genome assembly.</title>
        <authorList>
            <person name="Stock M."/>
            <person name="Klopp C."/>
            <person name="Guiguen Y."/>
            <person name="Cabau C."/>
            <person name="Parinello H."/>
            <person name="Santidrian Yebra-Pimentel E."/>
            <person name="Kuhl H."/>
            <person name="Dirks R.P."/>
            <person name="Guessner J."/>
            <person name="Wuertz S."/>
            <person name="Du K."/>
            <person name="Schartl M."/>
        </authorList>
    </citation>
    <scope>NUCLEOTIDE SEQUENCE</scope>
    <source>
        <strain evidence="7">STURGEONOMICS-FGT-2020</strain>
        <tissue evidence="7">Whole blood</tissue>
    </source>
</reference>
<dbReference type="FunFam" id="1.10.238.10:FF:000243">
    <property type="entry name" value="EF-hand calcium binding domain 6"/>
    <property type="match status" value="1"/>
</dbReference>
<feature type="domain" description="EF-hand" evidence="6">
    <location>
        <begin position="78"/>
        <end position="113"/>
    </location>
</feature>
<dbReference type="GO" id="GO:0005509">
    <property type="term" value="F:calcium ion binding"/>
    <property type="evidence" value="ECO:0007669"/>
    <property type="project" value="InterPro"/>
</dbReference>
<evidence type="ECO:0000256" key="1">
    <source>
        <dbReference type="ARBA" id="ARBA00022553"/>
    </source>
</evidence>
<feature type="domain" description="EF-hand" evidence="6">
    <location>
        <begin position="1469"/>
        <end position="1504"/>
    </location>
</feature>
<feature type="domain" description="EF-hand" evidence="6">
    <location>
        <begin position="177"/>
        <end position="212"/>
    </location>
</feature>
<proteinExistence type="predicted"/>
<feature type="region of interest" description="Disordered" evidence="5">
    <location>
        <begin position="1274"/>
        <end position="1305"/>
    </location>
</feature>
<dbReference type="InterPro" id="IPR011992">
    <property type="entry name" value="EF-hand-dom_pair"/>
</dbReference>
<evidence type="ECO:0000256" key="2">
    <source>
        <dbReference type="ARBA" id="ARBA00022723"/>
    </source>
</evidence>
<dbReference type="CDD" id="cd00051">
    <property type="entry name" value="EFh"/>
    <property type="match status" value="3"/>
</dbReference>
<gene>
    <name evidence="7" type="primary">EFCAB6</name>
    <name evidence="7" type="ORF">AOXY_G9725</name>
</gene>
<keyword evidence="1" id="KW-0597">Phosphoprotein</keyword>
<dbReference type="SMART" id="SM00054">
    <property type="entry name" value="EFh"/>
    <property type="match status" value="12"/>
</dbReference>
<dbReference type="Pfam" id="PF13202">
    <property type="entry name" value="EF-hand_5"/>
    <property type="match status" value="2"/>
</dbReference>
<dbReference type="PROSITE" id="PS00018">
    <property type="entry name" value="EF_HAND_1"/>
    <property type="match status" value="4"/>
</dbReference>
<dbReference type="PROSITE" id="PS50222">
    <property type="entry name" value="EF_HAND_2"/>
    <property type="match status" value="7"/>
</dbReference>
<dbReference type="InterPro" id="IPR002048">
    <property type="entry name" value="EF_hand_dom"/>
</dbReference>